<proteinExistence type="predicted"/>
<keyword evidence="2" id="KW-1185">Reference proteome</keyword>
<gene>
    <name evidence="1" type="ORF">D9758_005606</name>
</gene>
<name>A0A8H5GGN3_9AGAR</name>
<dbReference type="Proteomes" id="UP000559256">
    <property type="component" value="Unassembled WGS sequence"/>
</dbReference>
<protein>
    <submittedName>
        <fullName evidence="1">Uncharacterized protein</fullName>
    </submittedName>
</protein>
<organism evidence="1 2">
    <name type="scientific">Tetrapyrgos nigripes</name>
    <dbReference type="NCBI Taxonomy" id="182062"/>
    <lineage>
        <taxon>Eukaryota</taxon>
        <taxon>Fungi</taxon>
        <taxon>Dikarya</taxon>
        <taxon>Basidiomycota</taxon>
        <taxon>Agaricomycotina</taxon>
        <taxon>Agaricomycetes</taxon>
        <taxon>Agaricomycetidae</taxon>
        <taxon>Agaricales</taxon>
        <taxon>Marasmiineae</taxon>
        <taxon>Marasmiaceae</taxon>
        <taxon>Tetrapyrgos</taxon>
    </lineage>
</organism>
<evidence type="ECO:0000313" key="2">
    <source>
        <dbReference type="Proteomes" id="UP000559256"/>
    </source>
</evidence>
<dbReference type="AlphaFoldDB" id="A0A8H5GGN3"/>
<evidence type="ECO:0000313" key="1">
    <source>
        <dbReference type="EMBL" id="KAF5364666.1"/>
    </source>
</evidence>
<sequence>MSSHKVNRTPLVRPPPLPTGPVFRSRQIEALERELDQAVIKYFAPNCPLPAITDIELALPQLNSLHWWDLWNVLFHLHQTLEAKYAVTQIWDSYTQVSIRRLATVARGRGYRSLVQVLSPMQKWIEEAAETAKQMIALDVFLDETVGPGTSQAANYAIQQRKREQREWDRQNMAGMMGEDDISSVVSFAEEWQRKTFG</sequence>
<reference evidence="1 2" key="1">
    <citation type="journal article" date="2020" name="ISME J.">
        <title>Uncovering the hidden diversity of litter-decomposition mechanisms in mushroom-forming fungi.</title>
        <authorList>
            <person name="Floudas D."/>
            <person name="Bentzer J."/>
            <person name="Ahren D."/>
            <person name="Johansson T."/>
            <person name="Persson P."/>
            <person name="Tunlid A."/>
        </authorList>
    </citation>
    <scope>NUCLEOTIDE SEQUENCE [LARGE SCALE GENOMIC DNA]</scope>
    <source>
        <strain evidence="1 2">CBS 291.85</strain>
    </source>
</reference>
<comment type="caution">
    <text evidence="1">The sequence shown here is derived from an EMBL/GenBank/DDBJ whole genome shotgun (WGS) entry which is preliminary data.</text>
</comment>
<dbReference type="EMBL" id="JAACJM010000032">
    <property type="protein sequence ID" value="KAF5364666.1"/>
    <property type="molecule type" value="Genomic_DNA"/>
</dbReference>
<accession>A0A8H5GGN3</accession>